<dbReference type="HOGENOM" id="CLU_2961662_0_0_1"/>
<keyword evidence="2" id="KW-1185">Reference proteome</keyword>
<evidence type="ECO:0000313" key="1">
    <source>
        <dbReference type="EMBL" id="KIM77410.1"/>
    </source>
</evidence>
<dbReference type="AlphaFoldDB" id="A0A0C3EY13"/>
<sequence>MARMAMAKQKTLTYMGSELLRVGVSRVVKLEGNSGCFSRVRYERCKDFTEYKSWKSGGT</sequence>
<dbReference type="EMBL" id="KN833025">
    <property type="protein sequence ID" value="KIM77410.1"/>
    <property type="molecule type" value="Genomic_DNA"/>
</dbReference>
<name>A0A0C3EY13_PILCF</name>
<dbReference type="Proteomes" id="UP000054166">
    <property type="component" value="Unassembled WGS sequence"/>
</dbReference>
<dbReference type="InParanoid" id="A0A0C3EY13"/>
<reference evidence="2" key="2">
    <citation type="submission" date="2015-01" db="EMBL/GenBank/DDBJ databases">
        <title>Evolutionary Origins and Diversification of the Mycorrhizal Mutualists.</title>
        <authorList>
            <consortium name="DOE Joint Genome Institute"/>
            <consortium name="Mycorrhizal Genomics Consortium"/>
            <person name="Kohler A."/>
            <person name="Kuo A."/>
            <person name="Nagy L.G."/>
            <person name="Floudas D."/>
            <person name="Copeland A."/>
            <person name="Barry K.W."/>
            <person name="Cichocki N."/>
            <person name="Veneault-Fourrey C."/>
            <person name="LaButti K."/>
            <person name="Lindquist E.A."/>
            <person name="Lipzen A."/>
            <person name="Lundell T."/>
            <person name="Morin E."/>
            <person name="Murat C."/>
            <person name="Riley R."/>
            <person name="Ohm R."/>
            <person name="Sun H."/>
            <person name="Tunlid A."/>
            <person name="Henrissat B."/>
            <person name="Grigoriev I.V."/>
            <person name="Hibbett D.S."/>
            <person name="Martin F."/>
        </authorList>
    </citation>
    <scope>NUCLEOTIDE SEQUENCE [LARGE SCALE GENOMIC DNA]</scope>
    <source>
        <strain evidence="2">F 1598</strain>
    </source>
</reference>
<organism evidence="1 2">
    <name type="scientific">Piloderma croceum (strain F 1598)</name>
    <dbReference type="NCBI Taxonomy" id="765440"/>
    <lineage>
        <taxon>Eukaryota</taxon>
        <taxon>Fungi</taxon>
        <taxon>Dikarya</taxon>
        <taxon>Basidiomycota</taxon>
        <taxon>Agaricomycotina</taxon>
        <taxon>Agaricomycetes</taxon>
        <taxon>Agaricomycetidae</taxon>
        <taxon>Atheliales</taxon>
        <taxon>Atheliaceae</taxon>
        <taxon>Piloderma</taxon>
    </lineage>
</organism>
<protein>
    <submittedName>
        <fullName evidence="1">Uncharacterized protein</fullName>
    </submittedName>
</protein>
<reference evidence="1 2" key="1">
    <citation type="submission" date="2014-04" db="EMBL/GenBank/DDBJ databases">
        <authorList>
            <consortium name="DOE Joint Genome Institute"/>
            <person name="Kuo A."/>
            <person name="Tarkka M."/>
            <person name="Buscot F."/>
            <person name="Kohler A."/>
            <person name="Nagy L.G."/>
            <person name="Floudas D."/>
            <person name="Copeland A."/>
            <person name="Barry K.W."/>
            <person name="Cichocki N."/>
            <person name="Veneault-Fourrey C."/>
            <person name="LaButti K."/>
            <person name="Lindquist E.A."/>
            <person name="Lipzen A."/>
            <person name="Lundell T."/>
            <person name="Morin E."/>
            <person name="Murat C."/>
            <person name="Sun H."/>
            <person name="Tunlid A."/>
            <person name="Henrissat B."/>
            <person name="Grigoriev I.V."/>
            <person name="Hibbett D.S."/>
            <person name="Martin F."/>
            <person name="Nordberg H.P."/>
            <person name="Cantor M.N."/>
            <person name="Hua S.X."/>
        </authorList>
    </citation>
    <scope>NUCLEOTIDE SEQUENCE [LARGE SCALE GENOMIC DNA]</scope>
    <source>
        <strain evidence="1 2">F 1598</strain>
    </source>
</reference>
<evidence type="ECO:0000313" key="2">
    <source>
        <dbReference type="Proteomes" id="UP000054166"/>
    </source>
</evidence>
<proteinExistence type="predicted"/>
<gene>
    <name evidence="1" type="ORF">PILCRDRAFT_825378</name>
</gene>
<accession>A0A0C3EY13</accession>